<sequence>MGTRVMKRAQQCISFSNVCPFLVIVNPNPLSPTFTPQPPHSRLPPQASHHPQCISPPTLVAATIPKGALILRGVDRSLSLCPVPHIFLLPSQFQPSIHGGNEEFLLKQPLQTKEAKKMVKHTSNAAVTSLGKPSMDFSRLDEKLGDGVVEDIWRMIRDAVAQEMHQVTTTLSDLLKVVSPLSKTGIRDSKLPDTAPLAELSDVPMVKERSSRCKGIKRGQISQVKRTLLYEEKLPPGRPWLYYSAYDPHMDEEDMPLCLDLAFRPTKGMKFFGPELAFAAYIFGNKLNPEEELVTNAHCDGTRKTLHKLMPGKQIMAMFLS</sequence>
<reference evidence="1 2" key="1">
    <citation type="journal article" date="2023" name="Plants (Basel)">
        <title>Bridging the Gap: Combining Genomics and Transcriptomics Approaches to Understand Stylosanthes scabra, an Orphan Legume from the Brazilian Caatinga.</title>
        <authorList>
            <person name="Ferreira-Neto J.R.C."/>
            <person name="da Silva M.D."/>
            <person name="Binneck E."/>
            <person name="de Melo N.F."/>
            <person name="da Silva R.H."/>
            <person name="de Melo A.L.T.M."/>
            <person name="Pandolfi V."/>
            <person name="Bustamante F.O."/>
            <person name="Brasileiro-Vidal A.C."/>
            <person name="Benko-Iseppon A.M."/>
        </authorList>
    </citation>
    <scope>NUCLEOTIDE SEQUENCE [LARGE SCALE GENOMIC DNA]</scope>
    <source>
        <tissue evidence="1">Leaves</tissue>
    </source>
</reference>
<protein>
    <submittedName>
        <fullName evidence="1">Uncharacterized protein</fullName>
    </submittedName>
</protein>
<comment type="caution">
    <text evidence="1">The sequence shown here is derived from an EMBL/GenBank/DDBJ whole genome shotgun (WGS) entry which is preliminary data.</text>
</comment>
<accession>A0ABU6QD76</accession>
<evidence type="ECO:0000313" key="1">
    <source>
        <dbReference type="EMBL" id="MED6109204.1"/>
    </source>
</evidence>
<proteinExistence type="predicted"/>
<name>A0ABU6QD76_9FABA</name>
<dbReference type="Proteomes" id="UP001341840">
    <property type="component" value="Unassembled WGS sequence"/>
</dbReference>
<gene>
    <name evidence="1" type="ORF">PIB30_031306</name>
</gene>
<dbReference type="EMBL" id="JASCZI010000134">
    <property type="protein sequence ID" value="MED6109204.1"/>
    <property type="molecule type" value="Genomic_DNA"/>
</dbReference>
<keyword evidence="2" id="KW-1185">Reference proteome</keyword>
<organism evidence="1 2">
    <name type="scientific">Stylosanthes scabra</name>
    <dbReference type="NCBI Taxonomy" id="79078"/>
    <lineage>
        <taxon>Eukaryota</taxon>
        <taxon>Viridiplantae</taxon>
        <taxon>Streptophyta</taxon>
        <taxon>Embryophyta</taxon>
        <taxon>Tracheophyta</taxon>
        <taxon>Spermatophyta</taxon>
        <taxon>Magnoliopsida</taxon>
        <taxon>eudicotyledons</taxon>
        <taxon>Gunneridae</taxon>
        <taxon>Pentapetalae</taxon>
        <taxon>rosids</taxon>
        <taxon>fabids</taxon>
        <taxon>Fabales</taxon>
        <taxon>Fabaceae</taxon>
        <taxon>Papilionoideae</taxon>
        <taxon>50 kb inversion clade</taxon>
        <taxon>dalbergioids sensu lato</taxon>
        <taxon>Dalbergieae</taxon>
        <taxon>Pterocarpus clade</taxon>
        <taxon>Stylosanthes</taxon>
    </lineage>
</organism>
<evidence type="ECO:0000313" key="2">
    <source>
        <dbReference type="Proteomes" id="UP001341840"/>
    </source>
</evidence>